<dbReference type="PANTHER" id="PTHR42852">
    <property type="entry name" value="THIOL:DISULFIDE INTERCHANGE PROTEIN DSBE"/>
    <property type="match status" value="1"/>
</dbReference>
<dbReference type="GO" id="GO:0017004">
    <property type="term" value="P:cytochrome complex assembly"/>
    <property type="evidence" value="ECO:0007669"/>
    <property type="project" value="UniProtKB-KW"/>
</dbReference>
<dbReference type="KEGG" id="otr:OTERR_02250"/>
<dbReference type="InterPro" id="IPR036249">
    <property type="entry name" value="Thioredoxin-like_sf"/>
</dbReference>
<dbReference type="PROSITE" id="PS00194">
    <property type="entry name" value="THIOREDOXIN_1"/>
    <property type="match status" value="1"/>
</dbReference>
<dbReference type="GO" id="GO:0015036">
    <property type="term" value="F:disulfide oxidoreductase activity"/>
    <property type="evidence" value="ECO:0007669"/>
    <property type="project" value="InterPro"/>
</dbReference>
<dbReference type="PANTHER" id="PTHR42852:SF6">
    <property type="entry name" value="THIOL:DISULFIDE INTERCHANGE PROTEIN DSBE"/>
    <property type="match status" value="1"/>
</dbReference>
<sequence length="189" mass="20724">MNKFLWPLVGFLVLIGFLAAGLVIKGNRGEGGGQEILPSQFLNKPAPAFVLPLLHEPGKTFTPADMKGKVWLANFWGSWCPACKDEHPVLVEFAKQGVVPIVGVDFTLEKGAEETERERAKIWLEKLGNPYAVTVFDGRGKVSIDYGVYGAPETFLIDKEGVIRLKHVGPVTPEVIATKLMPAIRELSK</sequence>
<dbReference type="Gene3D" id="3.40.30.10">
    <property type="entry name" value="Glutaredoxin"/>
    <property type="match status" value="1"/>
</dbReference>
<proteinExistence type="inferred from homology"/>
<keyword evidence="4" id="KW-1015">Disulfide bond</keyword>
<dbReference type="InterPro" id="IPR004799">
    <property type="entry name" value="Periplasmic_diS_OxRdtase_DsbE"/>
</dbReference>
<accession>A0A5C1E465</accession>
<evidence type="ECO:0000256" key="1">
    <source>
        <dbReference type="ARBA" id="ARBA00004196"/>
    </source>
</evidence>
<evidence type="ECO:0000256" key="4">
    <source>
        <dbReference type="ARBA" id="ARBA00023157"/>
    </source>
</evidence>
<dbReference type="EMBL" id="CP022579">
    <property type="protein sequence ID" value="QEL63701.1"/>
    <property type="molecule type" value="Genomic_DNA"/>
</dbReference>
<gene>
    <name evidence="7" type="primary">ccmG</name>
    <name evidence="7" type="ORF">OTERR_02250</name>
</gene>
<dbReference type="PROSITE" id="PS51352">
    <property type="entry name" value="THIOREDOXIN_2"/>
    <property type="match status" value="1"/>
</dbReference>
<dbReference type="InterPro" id="IPR013740">
    <property type="entry name" value="Redoxin"/>
</dbReference>
<comment type="similarity">
    <text evidence="2">Belongs to the thioredoxin family. DsbE subfamily.</text>
</comment>
<dbReference type="InterPro" id="IPR050553">
    <property type="entry name" value="Thioredoxin_ResA/DsbE_sf"/>
</dbReference>
<dbReference type="GO" id="GO:0030288">
    <property type="term" value="C:outer membrane-bounded periplasmic space"/>
    <property type="evidence" value="ECO:0007669"/>
    <property type="project" value="InterPro"/>
</dbReference>
<reference evidence="7 8" key="1">
    <citation type="submission" date="2017-07" db="EMBL/GenBank/DDBJ databases">
        <title>Complete genome sequence of Oryzomicrobium terrae TPP412.</title>
        <authorList>
            <person name="Chiu L.-W."/>
            <person name="Lo K.-J."/>
            <person name="Tsai Y.-M."/>
            <person name="Lin S.-S."/>
            <person name="Kuo C.-H."/>
            <person name="Liu C.-T."/>
        </authorList>
    </citation>
    <scope>NUCLEOTIDE SEQUENCE [LARGE SCALE GENOMIC DNA]</scope>
    <source>
        <strain evidence="7 8">TPP412</strain>
    </source>
</reference>
<dbReference type="AlphaFoldDB" id="A0A5C1E465"/>
<dbReference type="InterPro" id="IPR017937">
    <property type="entry name" value="Thioredoxin_CS"/>
</dbReference>
<dbReference type="NCBIfam" id="TIGR00385">
    <property type="entry name" value="dsbE"/>
    <property type="match status" value="1"/>
</dbReference>
<evidence type="ECO:0000256" key="2">
    <source>
        <dbReference type="ARBA" id="ARBA00007758"/>
    </source>
</evidence>
<organism evidence="7 8">
    <name type="scientific">Oryzomicrobium terrae</name>
    <dbReference type="NCBI Taxonomy" id="1735038"/>
    <lineage>
        <taxon>Bacteria</taxon>
        <taxon>Pseudomonadati</taxon>
        <taxon>Pseudomonadota</taxon>
        <taxon>Betaproteobacteria</taxon>
        <taxon>Rhodocyclales</taxon>
        <taxon>Rhodocyclaceae</taxon>
        <taxon>Oryzomicrobium</taxon>
    </lineage>
</organism>
<dbReference type="CDD" id="cd03010">
    <property type="entry name" value="TlpA_like_DsbE"/>
    <property type="match status" value="1"/>
</dbReference>
<dbReference type="InterPro" id="IPR013766">
    <property type="entry name" value="Thioredoxin_domain"/>
</dbReference>
<dbReference type="Pfam" id="PF08534">
    <property type="entry name" value="Redoxin"/>
    <property type="match status" value="1"/>
</dbReference>
<evidence type="ECO:0000313" key="8">
    <source>
        <dbReference type="Proteomes" id="UP000323671"/>
    </source>
</evidence>
<dbReference type="Proteomes" id="UP000323671">
    <property type="component" value="Chromosome"/>
</dbReference>
<evidence type="ECO:0000313" key="7">
    <source>
        <dbReference type="EMBL" id="QEL63701.1"/>
    </source>
</evidence>
<dbReference type="RefSeq" id="WP_054619689.1">
    <property type="nucleotide sequence ID" value="NZ_CP022579.1"/>
</dbReference>
<dbReference type="SUPFAM" id="SSF52833">
    <property type="entry name" value="Thioredoxin-like"/>
    <property type="match status" value="1"/>
</dbReference>
<evidence type="ECO:0000256" key="3">
    <source>
        <dbReference type="ARBA" id="ARBA00022748"/>
    </source>
</evidence>
<evidence type="ECO:0000259" key="6">
    <source>
        <dbReference type="PROSITE" id="PS51352"/>
    </source>
</evidence>
<comment type="subcellular location">
    <subcellularLocation>
        <location evidence="1">Cell envelope</location>
    </subcellularLocation>
</comment>
<name>A0A5C1E465_9RHOO</name>
<keyword evidence="8" id="KW-1185">Reference proteome</keyword>
<feature type="domain" description="Thioredoxin" evidence="6">
    <location>
        <begin position="40"/>
        <end position="186"/>
    </location>
</feature>
<evidence type="ECO:0000256" key="5">
    <source>
        <dbReference type="ARBA" id="ARBA00023284"/>
    </source>
</evidence>
<protein>
    <submittedName>
        <fullName evidence="7">Cytochrome c-type biogenesis protein CcmG</fullName>
    </submittedName>
</protein>
<keyword evidence="3" id="KW-0201">Cytochrome c-type biogenesis</keyword>
<keyword evidence="5" id="KW-0676">Redox-active center</keyword>